<comment type="caution">
    <text evidence="1">The sequence shown here is derived from an EMBL/GenBank/DDBJ whole genome shotgun (WGS) entry which is preliminary data.</text>
</comment>
<evidence type="ECO:0000313" key="1">
    <source>
        <dbReference type="EMBL" id="RNA17446.1"/>
    </source>
</evidence>
<gene>
    <name evidence="1" type="ORF">BpHYR1_034226</name>
</gene>
<evidence type="ECO:0000313" key="2">
    <source>
        <dbReference type="Proteomes" id="UP000276133"/>
    </source>
</evidence>
<protein>
    <submittedName>
        <fullName evidence="1">Uncharacterized protein</fullName>
    </submittedName>
</protein>
<reference evidence="1 2" key="1">
    <citation type="journal article" date="2018" name="Sci. Rep.">
        <title>Genomic signatures of local adaptation to the degree of environmental predictability in rotifers.</title>
        <authorList>
            <person name="Franch-Gras L."/>
            <person name="Hahn C."/>
            <person name="Garcia-Roger E.M."/>
            <person name="Carmona M.J."/>
            <person name="Serra M."/>
            <person name="Gomez A."/>
        </authorList>
    </citation>
    <scope>NUCLEOTIDE SEQUENCE [LARGE SCALE GENOMIC DNA]</scope>
    <source>
        <strain evidence="1">HYR1</strain>
    </source>
</reference>
<dbReference type="AlphaFoldDB" id="A0A3M7R1I5"/>
<organism evidence="1 2">
    <name type="scientific">Brachionus plicatilis</name>
    <name type="common">Marine rotifer</name>
    <name type="synonym">Brachionus muelleri</name>
    <dbReference type="NCBI Taxonomy" id="10195"/>
    <lineage>
        <taxon>Eukaryota</taxon>
        <taxon>Metazoa</taxon>
        <taxon>Spiralia</taxon>
        <taxon>Gnathifera</taxon>
        <taxon>Rotifera</taxon>
        <taxon>Eurotatoria</taxon>
        <taxon>Monogononta</taxon>
        <taxon>Pseudotrocha</taxon>
        <taxon>Ploima</taxon>
        <taxon>Brachionidae</taxon>
        <taxon>Brachionus</taxon>
    </lineage>
</organism>
<dbReference type="EMBL" id="REGN01004455">
    <property type="protein sequence ID" value="RNA17446.1"/>
    <property type="molecule type" value="Genomic_DNA"/>
</dbReference>
<accession>A0A3M7R1I5</accession>
<dbReference type="Proteomes" id="UP000276133">
    <property type="component" value="Unassembled WGS sequence"/>
</dbReference>
<proteinExistence type="predicted"/>
<sequence>MYFFKKRVFLKISISGAYSWTNFLKEKIIQLISTKDNYHSESLCRDSILSNLQYTPAPESWLSQGHILCMNIIR</sequence>
<name>A0A3M7R1I5_BRAPC</name>
<keyword evidence="2" id="KW-1185">Reference proteome</keyword>